<dbReference type="GeneID" id="92904230"/>
<evidence type="ECO:0000256" key="3">
    <source>
        <dbReference type="ARBA" id="ARBA00022801"/>
    </source>
</evidence>
<evidence type="ECO:0000256" key="1">
    <source>
        <dbReference type="ARBA" id="ARBA00022612"/>
    </source>
</evidence>
<keyword evidence="1" id="KW-1188">Viral release from host cell</keyword>
<evidence type="ECO:0000313" key="6">
    <source>
        <dbReference type="Proteomes" id="UP000069912"/>
    </source>
</evidence>
<name>A0A0X8FCP4_9LACT</name>
<reference evidence="6" key="2">
    <citation type="submission" date="2016-01" db="EMBL/GenBank/DDBJ databases">
        <title>Six Aerococcus type strain genome sequencing and assembly using PacBio and Illumina Hiseq.</title>
        <authorList>
            <person name="Carkaci D."/>
            <person name="Dargis R."/>
            <person name="Nielsen X.C."/>
            <person name="Skovgaard O."/>
            <person name="Fuursted K."/>
            <person name="Christensen J.J."/>
        </authorList>
    </citation>
    <scope>NUCLEOTIDE SEQUENCE [LARGE SCALE GENOMIC DNA]</scope>
    <source>
        <strain evidence="6">CCUG43001</strain>
    </source>
</reference>
<protein>
    <recommendedName>
        <fullName evidence="4">Prohead serine protease domain-containing protein</fullName>
    </recommendedName>
</protein>
<dbReference type="EMBL" id="CP014160">
    <property type="protein sequence ID" value="AMB94906.1"/>
    <property type="molecule type" value="Genomic_DNA"/>
</dbReference>
<gene>
    <name evidence="5" type="ORF">AWM72_09125</name>
</gene>
<keyword evidence="2" id="KW-0645">Protease</keyword>
<dbReference type="AlphaFoldDB" id="A0A0X8FCP4"/>
<evidence type="ECO:0000313" key="5">
    <source>
        <dbReference type="EMBL" id="AMB94906.1"/>
    </source>
</evidence>
<evidence type="ECO:0000259" key="4">
    <source>
        <dbReference type="Pfam" id="PF04586"/>
    </source>
</evidence>
<proteinExistence type="predicted"/>
<dbReference type="NCBIfam" id="TIGR01543">
    <property type="entry name" value="proheadase_HK97"/>
    <property type="match status" value="1"/>
</dbReference>
<keyword evidence="3" id="KW-0378">Hydrolase</keyword>
<dbReference type="KEGG" id="asan:AWM72_09125"/>
<dbReference type="InterPro" id="IPR006433">
    <property type="entry name" value="Prohead_protease"/>
</dbReference>
<dbReference type="GO" id="GO:0006508">
    <property type="term" value="P:proteolysis"/>
    <property type="evidence" value="ECO:0007669"/>
    <property type="project" value="UniProtKB-KW"/>
</dbReference>
<dbReference type="GO" id="GO:0008233">
    <property type="term" value="F:peptidase activity"/>
    <property type="evidence" value="ECO:0007669"/>
    <property type="project" value="UniProtKB-KW"/>
</dbReference>
<sequence>MSKKEFRAGYFPGQFRAVEDNENLQLSGYFIRYNEPTELSPDYIELVTRDAINRSLKEIDIRCLFNHNTGQVLGRCGNGTLTLKSDDKGLWGTVTINRADSEAIAVYERVKRGDINGCSFGFYPVSTEYTDREDGKVEARLTDIDLFEVSIVTFPAYPQTEIKARNQDLADYKSELLEAKKLKIKETLNYEPNYFSESH</sequence>
<evidence type="ECO:0000256" key="2">
    <source>
        <dbReference type="ARBA" id="ARBA00022670"/>
    </source>
</evidence>
<keyword evidence="6" id="KW-1185">Reference proteome</keyword>
<dbReference type="Proteomes" id="UP000069912">
    <property type="component" value="Chromosome"/>
</dbReference>
<accession>A0A0X8FCP4</accession>
<organism evidence="5 6">
    <name type="scientific">Aerococcus sanguinicola</name>
    <dbReference type="NCBI Taxonomy" id="119206"/>
    <lineage>
        <taxon>Bacteria</taxon>
        <taxon>Bacillati</taxon>
        <taxon>Bacillota</taxon>
        <taxon>Bacilli</taxon>
        <taxon>Lactobacillales</taxon>
        <taxon>Aerococcaceae</taxon>
        <taxon>Aerococcus</taxon>
    </lineage>
</organism>
<reference evidence="5 6" key="1">
    <citation type="journal article" date="2016" name="Genome Announc.">
        <title>Complete Genome Sequences of Aerococcus christensenii CCUG 28831T, Aerococcus sanguinicola CCUG 43001T, Aerococcus urinae CCUG 36881T, Aerococcus urinaeequi CCUG 28094T, Aerococcus urinaehominis CCUG 42038 BT, and Aerococcus viridans CCUG 4311T.</title>
        <authorList>
            <person name="Carkaci D."/>
            <person name="Dargis R."/>
            <person name="Nielsen X.C."/>
            <person name="Skovgaard O."/>
            <person name="Fuursted K."/>
            <person name="Christensen J.J."/>
        </authorList>
    </citation>
    <scope>NUCLEOTIDE SEQUENCE [LARGE SCALE GENOMIC DNA]</scope>
    <source>
        <strain evidence="5 6">CCUG43001</strain>
    </source>
</reference>
<dbReference type="InterPro" id="IPR054613">
    <property type="entry name" value="Peptidase_S78_dom"/>
</dbReference>
<dbReference type="Pfam" id="PF04586">
    <property type="entry name" value="Peptidase_S78"/>
    <property type="match status" value="1"/>
</dbReference>
<dbReference type="RefSeq" id="WP_067976447.1">
    <property type="nucleotide sequence ID" value="NZ_CAJHKM010000003.1"/>
</dbReference>
<feature type="domain" description="Prohead serine protease" evidence="4">
    <location>
        <begin position="16"/>
        <end position="173"/>
    </location>
</feature>